<evidence type="ECO:0008006" key="3">
    <source>
        <dbReference type="Google" id="ProtNLM"/>
    </source>
</evidence>
<name>A0ABP1RGI6_9HEXA</name>
<reference evidence="1 2" key="1">
    <citation type="submission" date="2024-08" db="EMBL/GenBank/DDBJ databases">
        <authorList>
            <person name="Cucini C."/>
            <person name="Frati F."/>
        </authorList>
    </citation>
    <scope>NUCLEOTIDE SEQUENCE [LARGE SCALE GENOMIC DNA]</scope>
</reference>
<comment type="caution">
    <text evidence="1">The sequence shown here is derived from an EMBL/GenBank/DDBJ whole genome shotgun (WGS) entry which is preliminary data.</text>
</comment>
<protein>
    <recommendedName>
        <fullName evidence="3">F-box domain-containing protein</fullName>
    </recommendedName>
</protein>
<proteinExistence type="predicted"/>
<organism evidence="1 2">
    <name type="scientific">Orchesella dallaii</name>
    <dbReference type="NCBI Taxonomy" id="48710"/>
    <lineage>
        <taxon>Eukaryota</taxon>
        <taxon>Metazoa</taxon>
        <taxon>Ecdysozoa</taxon>
        <taxon>Arthropoda</taxon>
        <taxon>Hexapoda</taxon>
        <taxon>Collembola</taxon>
        <taxon>Entomobryomorpha</taxon>
        <taxon>Entomobryoidea</taxon>
        <taxon>Orchesellidae</taxon>
        <taxon>Orchesellinae</taxon>
        <taxon>Orchesella</taxon>
    </lineage>
</organism>
<evidence type="ECO:0000313" key="1">
    <source>
        <dbReference type="EMBL" id="CAL8127589.1"/>
    </source>
</evidence>
<gene>
    <name evidence="1" type="ORF">ODALV1_LOCUS21905</name>
</gene>
<dbReference type="Proteomes" id="UP001642540">
    <property type="component" value="Unassembled WGS sequence"/>
</dbReference>
<accession>A0ABP1RGI6</accession>
<dbReference type="InterPro" id="IPR032675">
    <property type="entry name" value="LRR_dom_sf"/>
</dbReference>
<sequence>MESKELGKGQTLRNWLLRIMRKPKKPQQMEPELQISTQSSDQVHISDSITYDFPPELIEAILVEVLRSNIPLLHLRLVCVRWKNVIDAMLEKEHLSLWTYPNLNDSIYNPTRSFFSISQKCPSIKVVIPRNSRTPPNRVWLPPALNTILEGNHFPKRSVAIVGFHGYREDNDEGCPSPIRKKIQKGSKKKNIVKLFTSSGQHLTSLVLHDLIIRRDHLIFILRSTSYLKCLTMSMIELTNGTETKFGSISPFLSNLHLHHCHSHREFLVKWILGRCSKQLTNLIVSSNKVLKRVSIDQKNFPKLEQLFLFGLPIMSLMGLLRNSQNPPPLKHVTLLWIPHECGLEDNEEIANFLSKISKSLVYLKIYVKFSSFLEVLKKCGKVFSNVRVIELVMYEYEDCEAFKYSISEWLPQLESVRVNYTSDDFERLYKLHCAWRCPNCYHDDP</sequence>
<dbReference type="EMBL" id="CAXLJM020000072">
    <property type="protein sequence ID" value="CAL8127589.1"/>
    <property type="molecule type" value="Genomic_DNA"/>
</dbReference>
<evidence type="ECO:0000313" key="2">
    <source>
        <dbReference type="Proteomes" id="UP001642540"/>
    </source>
</evidence>
<keyword evidence="2" id="KW-1185">Reference proteome</keyword>
<dbReference type="SUPFAM" id="SSF52047">
    <property type="entry name" value="RNI-like"/>
    <property type="match status" value="1"/>
</dbReference>
<dbReference type="Gene3D" id="3.80.10.10">
    <property type="entry name" value="Ribonuclease Inhibitor"/>
    <property type="match status" value="1"/>
</dbReference>